<evidence type="ECO:0000313" key="1">
    <source>
        <dbReference type="EMBL" id="CUV15602.1"/>
    </source>
</evidence>
<protein>
    <submittedName>
        <fullName evidence="1">Uncharacterized protein</fullName>
    </submittedName>
</protein>
<dbReference type="EMBL" id="LN899819">
    <property type="protein sequence ID" value="CUV15602.1"/>
    <property type="molecule type" value="Genomic_DNA"/>
</dbReference>
<gene>
    <name evidence="1" type="ORF">RUN39_v1_1760002</name>
</gene>
<name>A0A0S4U014_RALSL</name>
<proteinExistence type="predicted"/>
<reference evidence="1" key="1">
    <citation type="submission" date="2015-10" db="EMBL/GenBank/DDBJ databases">
        <authorList>
            <person name="Gilbert D.G."/>
        </authorList>
    </citation>
    <scope>NUCLEOTIDE SEQUENCE</scope>
    <source>
        <strain evidence="1">Phyl III-seqv23</strain>
    </source>
</reference>
<accession>A0A0S4U014</accession>
<organism evidence="1">
    <name type="scientific">Ralstonia solanacearum</name>
    <name type="common">Pseudomonas solanacearum</name>
    <dbReference type="NCBI Taxonomy" id="305"/>
    <lineage>
        <taxon>Bacteria</taxon>
        <taxon>Pseudomonadati</taxon>
        <taxon>Pseudomonadota</taxon>
        <taxon>Betaproteobacteria</taxon>
        <taxon>Burkholderiales</taxon>
        <taxon>Burkholderiaceae</taxon>
        <taxon>Ralstonia</taxon>
        <taxon>Ralstonia solanacearum species complex</taxon>
    </lineage>
</organism>
<dbReference type="AlphaFoldDB" id="A0A0S4U014"/>
<sequence length="244" mass="27751">MRCDVVTEFKSDIYEICREVADEFSGWEFSSGKFKNKKLKHTDLIVHVGFGFEGGATPVQPSIQIINKRVSKLSKGIFGVDGCASMVSLQTVAHTLKYTPEKLRTGFWVVQDKDEFLSLGQASQAVEDVTLDMIEARSALIATMKDGISFIENHYDLGSEEDLLRGLPAKYTTRHVNSPYDQMEKMKGVMICLVRILLGDFDFVWNYRNDEFRTLFPKRFAELDNIIGVLPELRRKYDENGSVI</sequence>